<sequence length="202" mass="22322">MPIDREELGKTIEDGIEFRASIWELLQEVESNDKRSNAVLRFVSVALQHHHSILVLMKYGSNDSSALALLRPLKDTCERGTWVASLASDEQIEHLLRGELDFQSINAGKHLEEKHGVGLSKDIRKILHGLTHTGNEQLSNQFSERGQFESAFDIPVLVGAIRSATVGLMMLTVNACVAAKREDVALRAFSLFTGIFGDIGVL</sequence>
<proteinExistence type="predicted"/>
<evidence type="ECO:0000313" key="2">
    <source>
        <dbReference type="Proteomes" id="UP000292958"/>
    </source>
</evidence>
<organism evidence="1 2">
    <name type="scientific">Edaphobacter modestus</name>
    <dbReference type="NCBI Taxonomy" id="388466"/>
    <lineage>
        <taxon>Bacteria</taxon>
        <taxon>Pseudomonadati</taxon>
        <taxon>Acidobacteriota</taxon>
        <taxon>Terriglobia</taxon>
        <taxon>Terriglobales</taxon>
        <taxon>Acidobacteriaceae</taxon>
        <taxon>Edaphobacter</taxon>
    </lineage>
</organism>
<dbReference type="Pfam" id="PF22491">
    <property type="entry name" value="DUF6988"/>
    <property type="match status" value="1"/>
</dbReference>
<gene>
    <name evidence="1" type="ORF">BDD14_1777</name>
</gene>
<name>A0A4Q7YS24_9BACT</name>
<reference evidence="1 2" key="1">
    <citation type="submission" date="2019-02" db="EMBL/GenBank/DDBJ databases">
        <title>Genomic Encyclopedia of Archaeal and Bacterial Type Strains, Phase II (KMG-II): from individual species to whole genera.</title>
        <authorList>
            <person name="Goeker M."/>
        </authorList>
    </citation>
    <scope>NUCLEOTIDE SEQUENCE [LARGE SCALE GENOMIC DNA]</scope>
    <source>
        <strain evidence="1 2">DSM 18101</strain>
    </source>
</reference>
<comment type="caution">
    <text evidence="1">The sequence shown here is derived from an EMBL/GenBank/DDBJ whole genome shotgun (WGS) entry which is preliminary data.</text>
</comment>
<evidence type="ECO:0000313" key="1">
    <source>
        <dbReference type="EMBL" id="RZU40330.1"/>
    </source>
</evidence>
<accession>A0A4Q7YS24</accession>
<dbReference type="Proteomes" id="UP000292958">
    <property type="component" value="Unassembled WGS sequence"/>
</dbReference>
<keyword evidence="2" id="KW-1185">Reference proteome</keyword>
<dbReference type="AlphaFoldDB" id="A0A4Q7YS24"/>
<dbReference type="InterPro" id="IPR054257">
    <property type="entry name" value="DUF6988"/>
</dbReference>
<dbReference type="EMBL" id="SHKW01000001">
    <property type="protein sequence ID" value="RZU40330.1"/>
    <property type="molecule type" value="Genomic_DNA"/>
</dbReference>
<protein>
    <submittedName>
        <fullName evidence="1">Uncharacterized protein</fullName>
    </submittedName>
</protein>
<dbReference type="RefSeq" id="WP_130418411.1">
    <property type="nucleotide sequence ID" value="NZ_SHKW01000001.1"/>
</dbReference>
<dbReference type="OrthoDB" id="6058394at2"/>